<dbReference type="AlphaFoldDB" id="A0AA38L9J8"/>
<sequence length="88" mass="10058">KGKEYEAIISLTSPIQEDLQEDSILGVKFQSSGQIQGVKPCPIRYLASLELREKPQPVMFAYKHEEEPQSTKGHHQCLQEYNANQLEE</sequence>
<gene>
    <name evidence="2" type="ORF">KI387_027402</name>
</gene>
<evidence type="ECO:0000313" key="3">
    <source>
        <dbReference type="Proteomes" id="UP000824469"/>
    </source>
</evidence>
<feature type="region of interest" description="Disordered" evidence="1">
    <location>
        <begin position="65"/>
        <end position="88"/>
    </location>
</feature>
<dbReference type="Proteomes" id="UP000824469">
    <property type="component" value="Unassembled WGS sequence"/>
</dbReference>
<feature type="compositionally biased region" description="Polar residues" evidence="1">
    <location>
        <begin position="79"/>
        <end position="88"/>
    </location>
</feature>
<organism evidence="2 3">
    <name type="scientific">Taxus chinensis</name>
    <name type="common">Chinese yew</name>
    <name type="synonym">Taxus wallichiana var. chinensis</name>
    <dbReference type="NCBI Taxonomy" id="29808"/>
    <lineage>
        <taxon>Eukaryota</taxon>
        <taxon>Viridiplantae</taxon>
        <taxon>Streptophyta</taxon>
        <taxon>Embryophyta</taxon>
        <taxon>Tracheophyta</taxon>
        <taxon>Spermatophyta</taxon>
        <taxon>Pinopsida</taxon>
        <taxon>Pinidae</taxon>
        <taxon>Conifers II</taxon>
        <taxon>Cupressales</taxon>
        <taxon>Taxaceae</taxon>
        <taxon>Taxus</taxon>
    </lineage>
</organism>
<keyword evidence="3" id="KW-1185">Reference proteome</keyword>
<proteinExistence type="predicted"/>
<evidence type="ECO:0000313" key="2">
    <source>
        <dbReference type="EMBL" id="KAH9312367.1"/>
    </source>
</evidence>
<evidence type="ECO:0000256" key="1">
    <source>
        <dbReference type="SAM" id="MobiDB-lite"/>
    </source>
</evidence>
<dbReference type="EMBL" id="JAHRHJ020000006">
    <property type="protein sequence ID" value="KAH9312367.1"/>
    <property type="molecule type" value="Genomic_DNA"/>
</dbReference>
<feature type="non-terminal residue" evidence="2">
    <location>
        <position position="1"/>
    </location>
</feature>
<reference evidence="2 3" key="1">
    <citation type="journal article" date="2021" name="Nat. Plants">
        <title>The Taxus genome provides insights into paclitaxel biosynthesis.</title>
        <authorList>
            <person name="Xiong X."/>
            <person name="Gou J."/>
            <person name="Liao Q."/>
            <person name="Li Y."/>
            <person name="Zhou Q."/>
            <person name="Bi G."/>
            <person name="Li C."/>
            <person name="Du R."/>
            <person name="Wang X."/>
            <person name="Sun T."/>
            <person name="Guo L."/>
            <person name="Liang H."/>
            <person name="Lu P."/>
            <person name="Wu Y."/>
            <person name="Zhang Z."/>
            <person name="Ro D.K."/>
            <person name="Shang Y."/>
            <person name="Huang S."/>
            <person name="Yan J."/>
        </authorList>
    </citation>
    <scope>NUCLEOTIDE SEQUENCE [LARGE SCALE GENOMIC DNA]</scope>
    <source>
        <strain evidence="2">Ta-2019</strain>
    </source>
</reference>
<comment type="caution">
    <text evidence="2">The sequence shown here is derived from an EMBL/GenBank/DDBJ whole genome shotgun (WGS) entry which is preliminary data.</text>
</comment>
<feature type="non-terminal residue" evidence="2">
    <location>
        <position position="88"/>
    </location>
</feature>
<accession>A0AA38L9J8</accession>
<protein>
    <submittedName>
        <fullName evidence="2">Uncharacterized protein</fullName>
    </submittedName>
</protein>
<name>A0AA38L9J8_TAXCH</name>